<keyword evidence="2" id="KW-1185">Reference proteome</keyword>
<name>A0ABV0WMC1_9TELE</name>
<gene>
    <name evidence="1" type="ORF">XENORESO_013045</name>
</gene>
<dbReference type="Proteomes" id="UP001444071">
    <property type="component" value="Unassembled WGS sequence"/>
</dbReference>
<evidence type="ECO:0000313" key="2">
    <source>
        <dbReference type="Proteomes" id="UP001444071"/>
    </source>
</evidence>
<proteinExistence type="predicted"/>
<protein>
    <submittedName>
        <fullName evidence="1">Uncharacterized protein</fullName>
    </submittedName>
</protein>
<sequence>MLTKKDHKKRLKPEPCLSSLSFVFGSSDFLDAQVHLRFVDYILDFAFWIKLAASWKFLTPEPRQRCTLSTLQRKYLNIELSHELNSIHSPACTETSGQLSFAHLGSDSLYPWRPDGIYL</sequence>
<comment type="caution">
    <text evidence="1">The sequence shown here is derived from an EMBL/GenBank/DDBJ whole genome shotgun (WGS) entry which is preliminary data.</text>
</comment>
<feature type="non-terminal residue" evidence="1">
    <location>
        <position position="119"/>
    </location>
</feature>
<evidence type="ECO:0000313" key="1">
    <source>
        <dbReference type="EMBL" id="MEQ2270791.1"/>
    </source>
</evidence>
<organism evidence="1 2">
    <name type="scientific">Xenotaenia resolanae</name>
    <dbReference type="NCBI Taxonomy" id="208358"/>
    <lineage>
        <taxon>Eukaryota</taxon>
        <taxon>Metazoa</taxon>
        <taxon>Chordata</taxon>
        <taxon>Craniata</taxon>
        <taxon>Vertebrata</taxon>
        <taxon>Euteleostomi</taxon>
        <taxon>Actinopterygii</taxon>
        <taxon>Neopterygii</taxon>
        <taxon>Teleostei</taxon>
        <taxon>Neoteleostei</taxon>
        <taxon>Acanthomorphata</taxon>
        <taxon>Ovalentaria</taxon>
        <taxon>Atherinomorphae</taxon>
        <taxon>Cyprinodontiformes</taxon>
        <taxon>Goodeidae</taxon>
        <taxon>Xenotaenia</taxon>
    </lineage>
</organism>
<dbReference type="EMBL" id="JAHRIM010060461">
    <property type="protein sequence ID" value="MEQ2270791.1"/>
    <property type="molecule type" value="Genomic_DNA"/>
</dbReference>
<accession>A0ABV0WMC1</accession>
<reference evidence="1 2" key="1">
    <citation type="submission" date="2021-06" db="EMBL/GenBank/DDBJ databases">
        <authorList>
            <person name="Palmer J.M."/>
        </authorList>
    </citation>
    <scope>NUCLEOTIDE SEQUENCE [LARGE SCALE GENOMIC DNA]</scope>
    <source>
        <strain evidence="1 2">XR_2019</strain>
        <tissue evidence="1">Muscle</tissue>
    </source>
</reference>